<keyword evidence="4" id="KW-1185">Reference proteome</keyword>
<evidence type="ECO:0000313" key="4">
    <source>
        <dbReference type="Proteomes" id="UP000291613"/>
    </source>
</evidence>
<dbReference type="EMBL" id="SIUB01000005">
    <property type="protein sequence ID" value="TBN52583.1"/>
    <property type="molecule type" value="Genomic_DNA"/>
</dbReference>
<name>A0A4Q9GMZ6_9HYPH</name>
<dbReference type="Gene3D" id="3.40.50.1820">
    <property type="entry name" value="alpha/beta hydrolase"/>
    <property type="match status" value="1"/>
</dbReference>
<dbReference type="Pfam" id="PF20434">
    <property type="entry name" value="BD-FAE"/>
    <property type="match status" value="1"/>
</dbReference>
<comment type="caution">
    <text evidence="3">The sequence shown here is derived from an EMBL/GenBank/DDBJ whole genome shotgun (WGS) entry which is preliminary data.</text>
</comment>
<dbReference type="PANTHER" id="PTHR48081:SF33">
    <property type="entry name" value="KYNURENINE FORMAMIDASE"/>
    <property type="match status" value="1"/>
</dbReference>
<evidence type="ECO:0000256" key="1">
    <source>
        <dbReference type="ARBA" id="ARBA00022801"/>
    </source>
</evidence>
<dbReference type="RefSeq" id="WP_131003815.1">
    <property type="nucleotide sequence ID" value="NZ_JBHSZR010000013.1"/>
</dbReference>
<gene>
    <name evidence="3" type="ORF">EYR15_12205</name>
</gene>
<dbReference type="AlphaFoldDB" id="A0A4Q9GMZ6"/>
<protein>
    <submittedName>
        <fullName evidence="3">Alpha/beta hydrolase</fullName>
    </submittedName>
</protein>
<accession>A0A4Q9GMZ6</accession>
<proteinExistence type="predicted"/>
<dbReference type="InterPro" id="IPR029058">
    <property type="entry name" value="AB_hydrolase_fold"/>
</dbReference>
<evidence type="ECO:0000313" key="3">
    <source>
        <dbReference type="EMBL" id="TBN52583.1"/>
    </source>
</evidence>
<dbReference type="GO" id="GO:0016787">
    <property type="term" value="F:hydrolase activity"/>
    <property type="evidence" value="ECO:0007669"/>
    <property type="project" value="UniProtKB-KW"/>
</dbReference>
<dbReference type="PANTHER" id="PTHR48081">
    <property type="entry name" value="AB HYDROLASE SUPERFAMILY PROTEIN C4A8.06C"/>
    <property type="match status" value="1"/>
</dbReference>
<reference evidence="3 4" key="1">
    <citation type="submission" date="2019-02" db="EMBL/GenBank/DDBJ databases">
        <title>Hansschlegelia quercus sp. nov., a novel methylotrophic bacterium from buds of oak (Quercus robur L.).</title>
        <authorList>
            <person name="Agafonova N.V."/>
            <person name="Kaparullina E.N."/>
            <person name="Grouzdev D.S."/>
            <person name="Doronina N.V."/>
        </authorList>
    </citation>
    <scope>NUCLEOTIDE SEQUENCE [LARGE SCALE GENOMIC DNA]</scope>
    <source>
        <strain evidence="3 4">Dub</strain>
    </source>
</reference>
<organism evidence="3 4">
    <name type="scientific">Hansschlegelia quercus</name>
    <dbReference type="NCBI Taxonomy" id="2528245"/>
    <lineage>
        <taxon>Bacteria</taxon>
        <taxon>Pseudomonadati</taxon>
        <taxon>Pseudomonadota</taxon>
        <taxon>Alphaproteobacteria</taxon>
        <taxon>Hyphomicrobiales</taxon>
        <taxon>Methylopilaceae</taxon>
        <taxon>Hansschlegelia</taxon>
    </lineage>
</organism>
<dbReference type="SUPFAM" id="SSF53474">
    <property type="entry name" value="alpha/beta-Hydrolases"/>
    <property type="match status" value="1"/>
</dbReference>
<dbReference type="InterPro" id="IPR050300">
    <property type="entry name" value="GDXG_lipolytic_enzyme"/>
</dbReference>
<keyword evidence="1 3" id="KW-0378">Hydrolase</keyword>
<dbReference type="Proteomes" id="UP000291613">
    <property type="component" value="Unassembled WGS sequence"/>
</dbReference>
<sequence>MNDAAEEAKAPQEVWETLSQDQRDRAYNNNRAVRNSPELVRRRDALSAEWRADHSAALDIPYGPKSRQAFDLYPAADPGAPCLVFIHGGYWQKNSREAFAVYAEGAAAIGWSVAMPSHTLAPDATLSEIVAEIGDALDWLSREGPQHGIAGPIVLSGWSAGGHLVAMALNHSAVTAGLAISGVYELAPIRDTFLNAALNLTDQEIATLSPLRLPVVQKPLAIAYGEAEVPALVRDSRALHALRAEAGAPGALIPIPGGDHFTILDELRSAEGALVRAAQDVLALALDLKKSAA</sequence>
<dbReference type="InterPro" id="IPR049492">
    <property type="entry name" value="BD-FAE-like_dom"/>
</dbReference>
<evidence type="ECO:0000259" key="2">
    <source>
        <dbReference type="Pfam" id="PF20434"/>
    </source>
</evidence>
<dbReference type="OrthoDB" id="9771666at2"/>
<feature type="domain" description="BD-FAE-like" evidence="2">
    <location>
        <begin position="78"/>
        <end position="168"/>
    </location>
</feature>